<dbReference type="InterPro" id="IPR015500">
    <property type="entry name" value="Peptidase_S8_subtilisin-rel"/>
</dbReference>
<dbReference type="InterPro" id="IPR036852">
    <property type="entry name" value="Peptidase_S8/S53_dom_sf"/>
</dbReference>
<dbReference type="Gene3D" id="3.40.50.200">
    <property type="entry name" value="Peptidase S8/S53 domain"/>
    <property type="match status" value="1"/>
</dbReference>
<accession>A0AAE0M474</accession>
<dbReference type="Gene3D" id="3.30.70.80">
    <property type="entry name" value="Peptidase S8 propeptide/proteinase inhibitor I9"/>
    <property type="match status" value="1"/>
</dbReference>
<dbReference type="PANTHER" id="PTHR43806:SF58">
    <property type="entry name" value="ALKALINE PROTEASE 1-RELATED"/>
    <property type="match status" value="1"/>
</dbReference>
<dbReference type="InterPro" id="IPR023827">
    <property type="entry name" value="Peptidase_S8_Asp-AS"/>
</dbReference>
<keyword evidence="2 6" id="KW-0645">Protease</keyword>
<comment type="similarity">
    <text evidence="1 6 7">Belongs to the peptidase S8 family.</text>
</comment>
<dbReference type="InterPro" id="IPR037045">
    <property type="entry name" value="S8pro/Inhibitor_I9_sf"/>
</dbReference>
<evidence type="ECO:0000256" key="4">
    <source>
        <dbReference type="ARBA" id="ARBA00022801"/>
    </source>
</evidence>
<dbReference type="InterPro" id="IPR000209">
    <property type="entry name" value="Peptidase_S8/S53_dom"/>
</dbReference>
<evidence type="ECO:0000256" key="8">
    <source>
        <dbReference type="SAM" id="SignalP"/>
    </source>
</evidence>
<dbReference type="AlphaFoldDB" id="A0AAE0M474"/>
<protein>
    <submittedName>
        <fullName evidence="11">Peptidase S8/S53 domain-containing protein</fullName>
    </submittedName>
</protein>
<feature type="active site" description="Charge relay system" evidence="6">
    <location>
        <position position="203"/>
    </location>
</feature>
<dbReference type="InterPro" id="IPR034193">
    <property type="entry name" value="PCSK9_ProteinaseK-like"/>
</dbReference>
<feature type="active site" description="Charge relay system" evidence="6">
    <location>
        <position position="360"/>
    </location>
</feature>
<evidence type="ECO:0000256" key="5">
    <source>
        <dbReference type="ARBA" id="ARBA00022825"/>
    </source>
</evidence>
<reference evidence="11" key="2">
    <citation type="submission" date="2023-06" db="EMBL/GenBank/DDBJ databases">
        <authorList>
            <consortium name="Lawrence Berkeley National Laboratory"/>
            <person name="Haridas S."/>
            <person name="Hensen N."/>
            <person name="Bonometti L."/>
            <person name="Westerberg I."/>
            <person name="Brannstrom I.O."/>
            <person name="Guillou S."/>
            <person name="Cros-Aarteil S."/>
            <person name="Calhoun S."/>
            <person name="Kuo A."/>
            <person name="Mondo S."/>
            <person name="Pangilinan J."/>
            <person name="Riley R."/>
            <person name="Labutti K."/>
            <person name="Andreopoulos B."/>
            <person name="Lipzen A."/>
            <person name="Chen C."/>
            <person name="Yanf M."/>
            <person name="Daum C."/>
            <person name="Ng V."/>
            <person name="Clum A."/>
            <person name="Steindorff A."/>
            <person name="Ohm R."/>
            <person name="Martin F."/>
            <person name="Silar P."/>
            <person name="Natvig D."/>
            <person name="Lalanne C."/>
            <person name="Gautier V."/>
            <person name="Ament-Velasquez S.L."/>
            <person name="Kruys A."/>
            <person name="Hutchinson M.I."/>
            <person name="Powell A.J."/>
            <person name="Barry K."/>
            <person name="Miller A.N."/>
            <person name="Grigoriev I.V."/>
            <person name="Debuchy R."/>
            <person name="Gladieux P."/>
            <person name="Thoren M.H."/>
            <person name="Johannesson H."/>
        </authorList>
    </citation>
    <scope>NUCLEOTIDE SEQUENCE</scope>
    <source>
        <strain evidence="11">SMH4131-1</strain>
    </source>
</reference>
<dbReference type="EMBL" id="JAUEPO010000007">
    <property type="protein sequence ID" value="KAK3317299.1"/>
    <property type="molecule type" value="Genomic_DNA"/>
</dbReference>
<dbReference type="PRINTS" id="PR00723">
    <property type="entry name" value="SUBTILISIN"/>
</dbReference>
<evidence type="ECO:0000259" key="10">
    <source>
        <dbReference type="Pfam" id="PF05922"/>
    </source>
</evidence>
<dbReference type="PROSITE" id="PS00136">
    <property type="entry name" value="SUBTILASE_ASP"/>
    <property type="match status" value="1"/>
</dbReference>
<gene>
    <name evidence="11" type="ORF">B0T19DRAFT_493394</name>
</gene>
<dbReference type="PANTHER" id="PTHR43806">
    <property type="entry name" value="PEPTIDASE S8"/>
    <property type="match status" value="1"/>
</dbReference>
<keyword evidence="5 6" id="KW-0720">Serine protease</keyword>
<dbReference type="Pfam" id="PF05922">
    <property type="entry name" value="Inhibitor_I9"/>
    <property type="match status" value="1"/>
</dbReference>
<dbReference type="GO" id="GO:0004252">
    <property type="term" value="F:serine-type endopeptidase activity"/>
    <property type="evidence" value="ECO:0007669"/>
    <property type="project" value="UniProtKB-UniRule"/>
</dbReference>
<dbReference type="InterPro" id="IPR023828">
    <property type="entry name" value="Peptidase_S8_Ser-AS"/>
</dbReference>
<dbReference type="CDD" id="cd04077">
    <property type="entry name" value="Peptidases_S8_PCSK9_ProteinaseK_like"/>
    <property type="match status" value="1"/>
</dbReference>
<feature type="domain" description="Inhibitor I9" evidence="10">
    <location>
        <begin position="39"/>
        <end position="111"/>
    </location>
</feature>
<feature type="active site" description="Charge relay system" evidence="6">
    <location>
        <position position="170"/>
    </location>
</feature>
<comment type="caution">
    <text evidence="11">The sequence shown here is derived from an EMBL/GenBank/DDBJ whole genome shotgun (WGS) entry which is preliminary data.</text>
</comment>
<evidence type="ECO:0000313" key="11">
    <source>
        <dbReference type="EMBL" id="KAK3317299.1"/>
    </source>
</evidence>
<evidence type="ECO:0000313" key="12">
    <source>
        <dbReference type="Proteomes" id="UP001286456"/>
    </source>
</evidence>
<feature type="domain" description="Peptidase S8/S53" evidence="9">
    <location>
        <begin position="161"/>
        <end position="382"/>
    </location>
</feature>
<dbReference type="FunFam" id="3.40.50.200:FF:000014">
    <property type="entry name" value="Proteinase K"/>
    <property type="match status" value="1"/>
</dbReference>
<evidence type="ECO:0000256" key="2">
    <source>
        <dbReference type="ARBA" id="ARBA00022670"/>
    </source>
</evidence>
<keyword evidence="3 8" id="KW-0732">Signal</keyword>
<evidence type="ECO:0000256" key="7">
    <source>
        <dbReference type="RuleBase" id="RU003355"/>
    </source>
</evidence>
<evidence type="ECO:0000259" key="9">
    <source>
        <dbReference type="Pfam" id="PF00082"/>
    </source>
</evidence>
<dbReference type="InterPro" id="IPR010259">
    <property type="entry name" value="S8pro/Inhibitor_I9"/>
</dbReference>
<dbReference type="PROSITE" id="PS51892">
    <property type="entry name" value="SUBTILASE"/>
    <property type="match status" value="1"/>
</dbReference>
<dbReference type="PROSITE" id="PS00138">
    <property type="entry name" value="SUBTILASE_SER"/>
    <property type="match status" value="1"/>
</dbReference>
<evidence type="ECO:0000256" key="1">
    <source>
        <dbReference type="ARBA" id="ARBA00011073"/>
    </source>
</evidence>
<feature type="signal peptide" evidence="8">
    <location>
        <begin position="1"/>
        <end position="21"/>
    </location>
</feature>
<dbReference type="SUPFAM" id="SSF52743">
    <property type="entry name" value="Subtilisin-like"/>
    <property type="match status" value="1"/>
</dbReference>
<name>A0AAE0M474_9PEZI</name>
<dbReference type="Pfam" id="PF00082">
    <property type="entry name" value="Peptidase_S8"/>
    <property type="match status" value="1"/>
</dbReference>
<dbReference type="GO" id="GO:0006508">
    <property type="term" value="P:proteolysis"/>
    <property type="evidence" value="ECO:0007669"/>
    <property type="project" value="UniProtKB-KW"/>
</dbReference>
<keyword evidence="4 6" id="KW-0378">Hydrolase</keyword>
<dbReference type="InterPro" id="IPR050131">
    <property type="entry name" value="Peptidase_S8_subtilisin-like"/>
</dbReference>
<evidence type="ECO:0000256" key="3">
    <source>
        <dbReference type="ARBA" id="ARBA00022729"/>
    </source>
</evidence>
<dbReference type="SUPFAM" id="SSF54897">
    <property type="entry name" value="Protease propeptides/inhibitors"/>
    <property type="match status" value="1"/>
</dbReference>
<dbReference type="Proteomes" id="UP001286456">
    <property type="component" value="Unassembled WGS sequence"/>
</dbReference>
<keyword evidence="12" id="KW-1185">Reference proteome</keyword>
<dbReference type="InterPro" id="IPR022398">
    <property type="entry name" value="Peptidase_S8_His-AS"/>
</dbReference>
<organism evidence="11 12">
    <name type="scientific">Cercophora scortea</name>
    <dbReference type="NCBI Taxonomy" id="314031"/>
    <lineage>
        <taxon>Eukaryota</taxon>
        <taxon>Fungi</taxon>
        <taxon>Dikarya</taxon>
        <taxon>Ascomycota</taxon>
        <taxon>Pezizomycotina</taxon>
        <taxon>Sordariomycetes</taxon>
        <taxon>Sordariomycetidae</taxon>
        <taxon>Sordariales</taxon>
        <taxon>Lasiosphaeriaceae</taxon>
        <taxon>Cercophora</taxon>
    </lineage>
</organism>
<dbReference type="PROSITE" id="PS00137">
    <property type="entry name" value="SUBTILASE_HIS"/>
    <property type="match status" value="1"/>
</dbReference>
<sequence>MRFIATILSLGALASIPLAIADAPIKNDGVGVDIVVPDKYIVTYKEGADPAKKKKHQEDVDKKAKKNKKQGVTETIDIAGLHAYVVEIAPTDLKSVLSSDLVDYVEKDTFVNHTGVIMPEDGFPSLNKRAYTTQRQVAWGLGRISHRAQGSSDYYYDQTAGAGARVYVVDTGIMTTHDEFSGGRAVWGANFIAGSPNTDEHGHGTHVAGTIGGNVYGVAKRTTLVAVKVLDRYGGGTMSGLLAGINWVVADANAKRITRKAVINMSVGGSYTASVNAGVLAATNAGITVVVSAGNNNDNAAKYSPASAPSAITVGAVEGTDHRAWFSNFGAGVDLFAPGVSVESSFIGAHDAYRYLAGTSMASPHVAGLAAYFIAKEGLSGSAAVTSRILSASTAGVVVDPAGSPNRLAYNAGGL</sequence>
<feature type="chain" id="PRO_5042102639" evidence="8">
    <location>
        <begin position="22"/>
        <end position="415"/>
    </location>
</feature>
<reference evidence="11" key="1">
    <citation type="journal article" date="2023" name="Mol. Phylogenet. Evol.">
        <title>Genome-scale phylogeny and comparative genomics of the fungal order Sordariales.</title>
        <authorList>
            <person name="Hensen N."/>
            <person name="Bonometti L."/>
            <person name="Westerberg I."/>
            <person name="Brannstrom I.O."/>
            <person name="Guillou S."/>
            <person name="Cros-Aarteil S."/>
            <person name="Calhoun S."/>
            <person name="Haridas S."/>
            <person name="Kuo A."/>
            <person name="Mondo S."/>
            <person name="Pangilinan J."/>
            <person name="Riley R."/>
            <person name="LaButti K."/>
            <person name="Andreopoulos B."/>
            <person name="Lipzen A."/>
            <person name="Chen C."/>
            <person name="Yan M."/>
            <person name="Daum C."/>
            <person name="Ng V."/>
            <person name="Clum A."/>
            <person name="Steindorff A."/>
            <person name="Ohm R.A."/>
            <person name="Martin F."/>
            <person name="Silar P."/>
            <person name="Natvig D.O."/>
            <person name="Lalanne C."/>
            <person name="Gautier V."/>
            <person name="Ament-Velasquez S.L."/>
            <person name="Kruys A."/>
            <person name="Hutchinson M.I."/>
            <person name="Powell A.J."/>
            <person name="Barry K."/>
            <person name="Miller A.N."/>
            <person name="Grigoriev I.V."/>
            <person name="Debuchy R."/>
            <person name="Gladieux P."/>
            <person name="Hiltunen Thoren M."/>
            <person name="Johannesson H."/>
        </authorList>
    </citation>
    <scope>NUCLEOTIDE SEQUENCE</scope>
    <source>
        <strain evidence="11">SMH4131-1</strain>
    </source>
</reference>
<proteinExistence type="inferred from homology"/>
<evidence type="ECO:0000256" key="6">
    <source>
        <dbReference type="PROSITE-ProRule" id="PRU01240"/>
    </source>
</evidence>
<dbReference type="GO" id="GO:0005576">
    <property type="term" value="C:extracellular region"/>
    <property type="evidence" value="ECO:0007669"/>
    <property type="project" value="UniProtKB-ARBA"/>
</dbReference>